<feature type="region of interest" description="Disordered" evidence="3">
    <location>
        <begin position="326"/>
        <end position="345"/>
    </location>
</feature>
<evidence type="ECO:0000313" key="4">
    <source>
        <dbReference type="EMBL" id="KAK9843212.1"/>
    </source>
</evidence>
<dbReference type="PANTHER" id="PTHR18962:SF0">
    <property type="entry name" value="COILED-COIL DOMAIN-CONTAINING PROTEIN 39"/>
    <property type="match status" value="1"/>
</dbReference>
<dbReference type="GO" id="GO:0060285">
    <property type="term" value="P:cilium-dependent cell motility"/>
    <property type="evidence" value="ECO:0007669"/>
    <property type="project" value="TreeGrafter"/>
</dbReference>
<dbReference type="Pfam" id="PF24161">
    <property type="entry name" value="CCDC39"/>
    <property type="match status" value="1"/>
</dbReference>
<feature type="coiled-coil region" evidence="2">
    <location>
        <begin position="167"/>
        <end position="299"/>
    </location>
</feature>
<keyword evidence="1 2" id="KW-0175">Coiled coil</keyword>
<accession>A0AAW1SC40</accession>
<gene>
    <name evidence="4" type="ORF">WJX74_008779</name>
</gene>
<dbReference type="EMBL" id="JALJOS010000002">
    <property type="protein sequence ID" value="KAK9843212.1"/>
    <property type="molecule type" value="Genomic_DNA"/>
</dbReference>
<sequence length="912" mass="103733">MSLSTGNAQEHTAVARSYLPAFASQENRQLDEDVRNLELQLQRTDVDIKGTDQRIQGMAEHLQDVQSELKYMHQRYDGKKKELETEDHLKKISSREQGRFENDVDKLKREQTELSNKQRILQTNIVRGNEQMEQFKLVMNWNQEEFEQWDAASKQKEDDNMALEKYARQDEARIKDLTLTLEKTSKEAQTRKRELESEITETQAAQTELDAVAEDFRRLHVERQALLSQAEAAMANLRKRDEDIRSAGLRFASTKDRLEGLKQALDVQAEGLTRNQEANQRTENQVDGMDREKGRLREAYQTEQQRLSQVLDDVELVKNTLGKTSDDLAHQTSTNGQLRVHNTQKRSELEKLEKQFKIADQKLSSEGRQLDTLEHKVERLDNMREAEEQKLASLEQQMKRLKTEQFKKGQVLFGLREQEKELSSELSGGQAQSKNLGSKLNQLGDEAMKQEESLYQVEFQLQMMERKVAHAKGARSDEETKALHTRISQQTEILEHVNNEHILLTAQLKRAEDDLGHARRKSTDNIKERNRMEDAITALHLEAELTLRSIKHAVKEKEGKMVEADVLAVELKRLRLALSAHADKVFGLEHRKSQLRLGMEERLHQIQLHKEALQAELKLVREDLHRVSLELGERTQRAEKLHAKFDIIAGSQTGPDGEVHSQAYFVVKAAQEREELQRQGDQLNKDVQRAETEVAGLQAALMQLAGSNLEMSAGLKRPDSKAVSEQKAALKGQLNRAYDALRLKRQEQVNMQEDITSDEAHLDNLRAEAEKLHGVVESLLQRKMDGERQVEEQTQKTSRAKRRADKLRRDIQAKDPAAKIGEDVDLAQVHDMNRAMLKELGVLAASHPAAGIAERLESMGIKPLSANTSPRSTRSSQSGSISRAGSVRSSISARSSLSGSLATHVQTISLQA</sequence>
<reference evidence="4 5" key="1">
    <citation type="journal article" date="2024" name="Nat. Commun.">
        <title>Phylogenomics reveals the evolutionary origins of lichenization in chlorophyte algae.</title>
        <authorList>
            <person name="Puginier C."/>
            <person name="Libourel C."/>
            <person name="Otte J."/>
            <person name="Skaloud P."/>
            <person name="Haon M."/>
            <person name="Grisel S."/>
            <person name="Petersen M."/>
            <person name="Berrin J.G."/>
            <person name="Delaux P.M."/>
            <person name="Dal Grande F."/>
            <person name="Keller J."/>
        </authorList>
    </citation>
    <scope>NUCLEOTIDE SEQUENCE [LARGE SCALE GENOMIC DNA]</scope>
    <source>
        <strain evidence="4 5">SAG 2145</strain>
    </source>
</reference>
<evidence type="ECO:0000256" key="2">
    <source>
        <dbReference type="SAM" id="Coils"/>
    </source>
</evidence>
<feature type="compositionally biased region" description="Low complexity" evidence="3">
    <location>
        <begin position="869"/>
        <end position="896"/>
    </location>
</feature>
<protein>
    <submittedName>
        <fullName evidence="4">Uncharacterized protein</fullName>
    </submittedName>
</protein>
<evidence type="ECO:0000256" key="3">
    <source>
        <dbReference type="SAM" id="MobiDB-lite"/>
    </source>
</evidence>
<dbReference type="Proteomes" id="UP001438707">
    <property type="component" value="Unassembled WGS sequence"/>
</dbReference>
<feature type="region of interest" description="Disordered" evidence="3">
    <location>
        <begin position="863"/>
        <end position="896"/>
    </location>
</feature>
<dbReference type="GO" id="GO:0036159">
    <property type="term" value="P:inner dynein arm assembly"/>
    <property type="evidence" value="ECO:0007669"/>
    <property type="project" value="InterPro"/>
</dbReference>
<dbReference type="InterPro" id="IPR033290">
    <property type="entry name" value="CCDC39"/>
</dbReference>
<evidence type="ECO:0000313" key="5">
    <source>
        <dbReference type="Proteomes" id="UP001438707"/>
    </source>
</evidence>
<organism evidence="4 5">
    <name type="scientific">Apatococcus lobatus</name>
    <dbReference type="NCBI Taxonomy" id="904363"/>
    <lineage>
        <taxon>Eukaryota</taxon>
        <taxon>Viridiplantae</taxon>
        <taxon>Chlorophyta</taxon>
        <taxon>core chlorophytes</taxon>
        <taxon>Trebouxiophyceae</taxon>
        <taxon>Chlorellales</taxon>
        <taxon>Chlorellaceae</taxon>
        <taxon>Apatococcus</taxon>
    </lineage>
</organism>
<dbReference type="AlphaFoldDB" id="A0AAW1SC40"/>
<feature type="region of interest" description="Disordered" evidence="3">
    <location>
        <begin position="784"/>
        <end position="814"/>
    </location>
</feature>
<dbReference type="GO" id="GO:0003341">
    <property type="term" value="P:cilium movement"/>
    <property type="evidence" value="ECO:0007669"/>
    <property type="project" value="InterPro"/>
</dbReference>
<name>A0AAW1SC40_9CHLO</name>
<evidence type="ECO:0000256" key="1">
    <source>
        <dbReference type="ARBA" id="ARBA00023054"/>
    </source>
</evidence>
<feature type="coiled-coil region" evidence="2">
    <location>
        <begin position="666"/>
        <end position="700"/>
    </location>
</feature>
<feature type="coiled-coil region" evidence="2">
    <location>
        <begin position="97"/>
        <end position="124"/>
    </location>
</feature>
<dbReference type="GO" id="GO:0005930">
    <property type="term" value="C:axoneme"/>
    <property type="evidence" value="ECO:0007669"/>
    <property type="project" value="InterPro"/>
</dbReference>
<proteinExistence type="predicted"/>
<keyword evidence="5" id="KW-1185">Reference proteome</keyword>
<comment type="caution">
    <text evidence="4">The sequence shown here is derived from an EMBL/GenBank/DDBJ whole genome shotgun (WGS) entry which is preliminary data.</text>
</comment>
<feature type="compositionally biased region" description="Polar residues" evidence="3">
    <location>
        <begin position="330"/>
        <end position="341"/>
    </location>
</feature>
<dbReference type="SUPFAM" id="SSF57997">
    <property type="entry name" value="Tropomyosin"/>
    <property type="match status" value="1"/>
</dbReference>
<feature type="compositionally biased region" description="Basic and acidic residues" evidence="3">
    <location>
        <begin position="784"/>
        <end position="794"/>
    </location>
</feature>
<feature type="coiled-coil region" evidence="2">
    <location>
        <begin position="603"/>
        <end position="630"/>
    </location>
</feature>
<dbReference type="PANTHER" id="PTHR18962">
    <property type="entry name" value="COILED-COIL DOMAIN-CONTAINING PROTEIN 39"/>
    <property type="match status" value="1"/>
</dbReference>